<organism evidence="1">
    <name type="scientific">bioreactor metagenome</name>
    <dbReference type="NCBI Taxonomy" id="1076179"/>
    <lineage>
        <taxon>unclassified sequences</taxon>
        <taxon>metagenomes</taxon>
        <taxon>ecological metagenomes</taxon>
    </lineage>
</organism>
<name>A0A645D875_9ZZZZ</name>
<dbReference type="AlphaFoldDB" id="A0A645D875"/>
<accession>A0A645D875</accession>
<protein>
    <submittedName>
        <fullName evidence="1">Uncharacterized protein</fullName>
    </submittedName>
</protein>
<dbReference type="EMBL" id="VSSQ01033517">
    <property type="protein sequence ID" value="MPM85143.1"/>
    <property type="molecule type" value="Genomic_DNA"/>
</dbReference>
<reference evidence="1" key="1">
    <citation type="submission" date="2019-08" db="EMBL/GenBank/DDBJ databases">
        <authorList>
            <person name="Kucharzyk K."/>
            <person name="Murdoch R.W."/>
            <person name="Higgins S."/>
            <person name="Loffler F."/>
        </authorList>
    </citation>
    <scope>NUCLEOTIDE SEQUENCE</scope>
</reference>
<gene>
    <name evidence="1" type="ORF">SDC9_132220</name>
</gene>
<sequence>MLKEWREDRLCRKYELQLLTRRIRLWDVPESLRRNPTYARGIYITGFRADRMVSRERYETDLRKLGVEIALIEAEGKRPVLLERLQAVLEDMRYNLKLFDIYSISDFH</sequence>
<proteinExistence type="predicted"/>
<comment type="caution">
    <text evidence="1">The sequence shown here is derived from an EMBL/GenBank/DDBJ whole genome shotgun (WGS) entry which is preliminary data.</text>
</comment>
<evidence type="ECO:0000313" key="1">
    <source>
        <dbReference type="EMBL" id="MPM85143.1"/>
    </source>
</evidence>